<keyword evidence="3" id="KW-1185">Reference proteome</keyword>
<feature type="non-terminal residue" evidence="2">
    <location>
        <position position="1"/>
    </location>
</feature>
<keyword evidence="1" id="KW-1133">Transmembrane helix</keyword>
<organism evidence="2 3">
    <name type="scientific">Aplosporella prunicola CBS 121167</name>
    <dbReference type="NCBI Taxonomy" id="1176127"/>
    <lineage>
        <taxon>Eukaryota</taxon>
        <taxon>Fungi</taxon>
        <taxon>Dikarya</taxon>
        <taxon>Ascomycota</taxon>
        <taxon>Pezizomycotina</taxon>
        <taxon>Dothideomycetes</taxon>
        <taxon>Dothideomycetes incertae sedis</taxon>
        <taxon>Botryosphaeriales</taxon>
        <taxon>Aplosporellaceae</taxon>
        <taxon>Aplosporella</taxon>
    </lineage>
</organism>
<gene>
    <name evidence="2" type="ORF">K452DRAFT_203540</name>
</gene>
<dbReference type="Proteomes" id="UP000799438">
    <property type="component" value="Unassembled WGS sequence"/>
</dbReference>
<dbReference type="InterPro" id="IPR052953">
    <property type="entry name" value="Ser-rich/MCO-related"/>
</dbReference>
<dbReference type="PANTHER" id="PTHR34883:SF8">
    <property type="entry name" value="EXTRACELLULAR SERINE-RICH PROTEIN (AFU_ORTHOLOGUE AFUA_6G00670)"/>
    <property type="match status" value="1"/>
</dbReference>
<protein>
    <submittedName>
        <fullName evidence="2">Uncharacterized protein</fullName>
    </submittedName>
</protein>
<feature type="transmembrane region" description="Helical" evidence="1">
    <location>
        <begin position="179"/>
        <end position="200"/>
    </location>
</feature>
<evidence type="ECO:0000313" key="3">
    <source>
        <dbReference type="Proteomes" id="UP000799438"/>
    </source>
</evidence>
<accession>A0A6A6BF44</accession>
<feature type="non-terminal residue" evidence="2">
    <location>
        <position position="203"/>
    </location>
</feature>
<dbReference type="AlphaFoldDB" id="A0A6A6BF44"/>
<proteinExistence type="predicted"/>
<keyword evidence="1" id="KW-0812">Transmembrane</keyword>
<evidence type="ECO:0000256" key="1">
    <source>
        <dbReference type="SAM" id="Phobius"/>
    </source>
</evidence>
<name>A0A6A6BF44_9PEZI</name>
<keyword evidence="1" id="KW-0472">Membrane</keyword>
<dbReference type="GeneID" id="54293565"/>
<sequence>APNGNANLTIHTITVARYTDVFDPQSLKAAVGDIVKFEFYPGNWSVARAEYLYPCVPYELTEEGKSGFFSGWQYTPEVGRNSGYSIPPAYYLRVNAISPVFFYNAAPGFCKNSSFVGVLNPTNDSQIFRQQEAAKAATIALIPGQAVPVGETVTPYGSSSTSAKSNNSSGSGGLSGGTIAGIVIGSIAGLLLLGALLVYLHRR</sequence>
<dbReference type="OrthoDB" id="2331100at2759"/>
<evidence type="ECO:0000313" key="2">
    <source>
        <dbReference type="EMBL" id="KAF2142686.1"/>
    </source>
</evidence>
<dbReference type="PANTHER" id="PTHR34883">
    <property type="entry name" value="SERINE-RICH PROTEIN, PUTATIVE-RELATED-RELATED"/>
    <property type="match status" value="1"/>
</dbReference>
<dbReference type="RefSeq" id="XP_033398398.1">
    <property type="nucleotide sequence ID" value="XM_033536069.1"/>
</dbReference>
<reference evidence="2" key="1">
    <citation type="journal article" date="2020" name="Stud. Mycol.">
        <title>101 Dothideomycetes genomes: a test case for predicting lifestyles and emergence of pathogens.</title>
        <authorList>
            <person name="Haridas S."/>
            <person name="Albert R."/>
            <person name="Binder M."/>
            <person name="Bloem J."/>
            <person name="Labutti K."/>
            <person name="Salamov A."/>
            <person name="Andreopoulos B."/>
            <person name="Baker S."/>
            <person name="Barry K."/>
            <person name="Bills G."/>
            <person name="Bluhm B."/>
            <person name="Cannon C."/>
            <person name="Castanera R."/>
            <person name="Culley D."/>
            <person name="Daum C."/>
            <person name="Ezra D."/>
            <person name="Gonzalez J."/>
            <person name="Henrissat B."/>
            <person name="Kuo A."/>
            <person name="Liang C."/>
            <person name="Lipzen A."/>
            <person name="Lutzoni F."/>
            <person name="Magnuson J."/>
            <person name="Mondo S."/>
            <person name="Nolan M."/>
            <person name="Ohm R."/>
            <person name="Pangilinan J."/>
            <person name="Park H.-J."/>
            <person name="Ramirez L."/>
            <person name="Alfaro M."/>
            <person name="Sun H."/>
            <person name="Tritt A."/>
            <person name="Yoshinaga Y."/>
            <person name="Zwiers L.-H."/>
            <person name="Turgeon B."/>
            <person name="Goodwin S."/>
            <person name="Spatafora J."/>
            <person name="Crous P."/>
            <person name="Grigoriev I."/>
        </authorList>
    </citation>
    <scope>NUCLEOTIDE SEQUENCE</scope>
    <source>
        <strain evidence="2">CBS 121167</strain>
    </source>
</reference>
<dbReference type="EMBL" id="ML995484">
    <property type="protein sequence ID" value="KAF2142686.1"/>
    <property type="molecule type" value="Genomic_DNA"/>
</dbReference>